<dbReference type="OrthoDB" id="9810614at2"/>
<feature type="domain" description="Major facilitator superfamily (MFS) profile" evidence="6">
    <location>
        <begin position="198"/>
        <end position="419"/>
    </location>
</feature>
<feature type="transmembrane region" description="Helical" evidence="5">
    <location>
        <begin position="198"/>
        <end position="220"/>
    </location>
</feature>
<feature type="transmembrane region" description="Helical" evidence="5">
    <location>
        <begin position="39"/>
        <end position="60"/>
    </location>
</feature>
<feature type="transmembrane region" description="Helical" evidence="5">
    <location>
        <begin position="355"/>
        <end position="374"/>
    </location>
</feature>
<dbReference type="InParanoid" id="A0A371RFB4"/>
<dbReference type="GO" id="GO:0022857">
    <property type="term" value="F:transmembrane transporter activity"/>
    <property type="evidence" value="ECO:0007669"/>
    <property type="project" value="InterPro"/>
</dbReference>
<dbReference type="SUPFAM" id="SSF103473">
    <property type="entry name" value="MFS general substrate transporter"/>
    <property type="match status" value="1"/>
</dbReference>
<accession>A0A371RFB4</accession>
<evidence type="ECO:0000256" key="2">
    <source>
        <dbReference type="ARBA" id="ARBA00022989"/>
    </source>
</evidence>
<keyword evidence="3 5" id="KW-0472">Membrane</keyword>
<dbReference type="PANTHER" id="PTHR23521">
    <property type="entry name" value="TRANSPORTER MFS SUPERFAMILY"/>
    <property type="match status" value="1"/>
</dbReference>
<dbReference type="Gene3D" id="1.20.1250.20">
    <property type="entry name" value="MFS general substrate transporter like domains"/>
    <property type="match status" value="2"/>
</dbReference>
<evidence type="ECO:0000256" key="3">
    <source>
        <dbReference type="ARBA" id="ARBA00023136"/>
    </source>
</evidence>
<keyword evidence="8" id="KW-1185">Reference proteome</keyword>
<evidence type="ECO:0000256" key="5">
    <source>
        <dbReference type="SAM" id="Phobius"/>
    </source>
</evidence>
<dbReference type="GO" id="GO:0005886">
    <property type="term" value="C:plasma membrane"/>
    <property type="evidence" value="ECO:0007669"/>
    <property type="project" value="TreeGrafter"/>
</dbReference>
<name>A0A371RFB4_9PROT</name>
<dbReference type="PANTHER" id="PTHR23521:SF3">
    <property type="entry name" value="MFS TRANSPORTER"/>
    <property type="match status" value="1"/>
</dbReference>
<evidence type="ECO:0000313" key="7">
    <source>
        <dbReference type="EMBL" id="RFB04151.1"/>
    </source>
</evidence>
<comment type="caution">
    <text evidence="7">The sequence shown here is derived from an EMBL/GenBank/DDBJ whole genome shotgun (WGS) entry which is preliminary data.</text>
</comment>
<evidence type="ECO:0000256" key="1">
    <source>
        <dbReference type="ARBA" id="ARBA00022692"/>
    </source>
</evidence>
<proteinExistence type="predicted"/>
<dbReference type="PROSITE" id="PS50850">
    <property type="entry name" value="MFS"/>
    <property type="match status" value="1"/>
</dbReference>
<dbReference type="RefSeq" id="WP_116390779.1">
    <property type="nucleotide sequence ID" value="NZ_QUQO01000001.1"/>
</dbReference>
<feature type="region of interest" description="Disordered" evidence="4">
    <location>
        <begin position="383"/>
        <end position="419"/>
    </location>
</feature>
<dbReference type="Proteomes" id="UP000264589">
    <property type="component" value="Unassembled WGS sequence"/>
</dbReference>
<gene>
    <name evidence="7" type="ORF">DX908_01960</name>
</gene>
<dbReference type="EMBL" id="QUQO01000001">
    <property type="protein sequence ID" value="RFB04151.1"/>
    <property type="molecule type" value="Genomic_DNA"/>
</dbReference>
<dbReference type="FunCoup" id="A0A371RFB4">
    <property type="interactions" value="25"/>
</dbReference>
<dbReference type="CDD" id="cd17477">
    <property type="entry name" value="MFS_YcaD_like"/>
    <property type="match status" value="1"/>
</dbReference>
<reference evidence="7 8" key="1">
    <citation type="submission" date="2018-08" db="EMBL/GenBank/DDBJ databases">
        <title>Parvularcula sp. SM1705, isolated from surface water of the South Sea China.</title>
        <authorList>
            <person name="Sun L."/>
        </authorList>
    </citation>
    <scope>NUCLEOTIDE SEQUENCE [LARGE SCALE GENOMIC DNA]</scope>
    <source>
        <strain evidence="7 8">SM1705</strain>
    </source>
</reference>
<feature type="transmembrane region" description="Helical" evidence="5">
    <location>
        <begin position="289"/>
        <end position="310"/>
    </location>
</feature>
<feature type="transmembrane region" description="Helical" evidence="5">
    <location>
        <begin position="72"/>
        <end position="90"/>
    </location>
</feature>
<dbReference type="Pfam" id="PF07690">
    <property type="entry name" value="MFS_1"/>
    <property type="match status" value="1"/>
</dbReference>
<protein>
    <submittedName>
        <fullName evidence="7">MFS transporter</fullName>
    </submittedName>
</protein>
<dbReference type="AlphaFoldDB" id="A0A371RFB4"/>
<organism evidence="7 8">
    <name type="scientific">Parvularcula marina</name>
    <dbReference type="NCBI Taxonomy" id="2292771"/>
    <lineage>
        <taxon>Bacteria</taxon>
        <taxon>Pseudomonadati</taxon>
        <taxon>Pseudomonadota</taxon>
        <taxon>Alphaproteobacteria</taxon>
        <taxon>Parvularculales</taxon>
        <taxon>Parvularculaceae</taxon>
        <taxon>Parvularcula</taxon>
    </lineage>
</organism>
<evidence type="ECO:0000259" key="6">
    <source>
        <dbReference type="PROSITE" id="PS50850"/>
    </source>
</evidence>
<dbReference type="InterPro" id="IPR020846">
    <property type="entry name" value="MFS_dom"/>
</dbReference>
<feature type="transmembrane region" description="Helical" evidence="5">
    <location>
        <begin position="155"/>
        <end position="177"/>
    </location>
</feature>
<dbReference type="InterPro" id="IPR036259">
    <property type="entry name" value="MFS_trans_sf"/>
</dbReference>
<dbReference type="InterPro" id="IPR011701">
    <property type="entry name" value="MFS"/>
</dbReference>
<feature type="transmembrane region" description="Helical" evidence="5">
    <location>
        <begin position="264"/>
        <end position="283"/>
    </location>
</feature>
<sequence length="419" mass="44325">MARIRSLIPLLLATALLLSANGMQNTILALRAIETGFSDLIVGLLYSFYFLGFIGGCRFAPGFIARVGHVRAFTAFASIASAATLAYSLFDYAGLWLPLRIVSGFCMASLYMILESWLNELSTNETRGRVLSAYRITDFTTVTLAQASVGLFNPLAFPVFIVMSIAVSVSLVPVALTRVTQPDVPATAKLDLKKLWKLSPLAAATAVGVGLSASAFWGLGPVFVTEAGYEKGTVGLFMAAIILGGAVAQWPFGMLSDKLDRRHVLIGCAIGGMVTALLLPLVAGIGQTALIIAGAAFGVFALPNFGLAAAHANDHAEPGTYVQVNGGLLMLYGIAAVLGPTLVPLLIGPFGANVIFIWVGIVYAVLVAFSFYRLTQRASPTQQEPYVPMPRTTPAVYEMDPRSEEDDEKPGTPAAETPA</sequence>
<evidence type="ECO:0000313" key="8">
    <source>
        <dbReference type="Proteomes" id="UP000264589"/>
    </source>
</evidence>
<feature type="transmembrane region" description="Helical" evidence="5">
    <location>
        <begin position="232"/>
        <end position="252"/>
    </location>
</feature>
<evidence type="ECO:0000256" key="4">
    <source>
        <dbReference type="SAM" id="MobiDB-lite"/>
    </source>
</evidence>
<dbReference type="InterPro" id="IPR047200">
    <property type="entry name" value="MFS_YcaD-like"/>
</dbReference>
<keyword evidence="2 5" id="KW-1133">Transmembrane helix</keyword>
<feature type="transmembrane region" description="Helical" evidence="5">
    <location>
        <begin position="322"/>
        <end position="343"/>
    </location>
</feature>
<keyword evidence="1 5" id="KW-0812">Transmembrane</keyword>